<dbReference type="EMBL" id="LAVV01006470">
    <property type="protein sequence ID" value="KNZ59751.1"/>
    <property type="molecule type" value="Genomic_DNA"/>
</dbReference>
<evidence type="ECO:0000313" key="2">
    <source>
        <dbReference type="Proteomes" id="UP000037035"/>
    </source>
</evidence>
<reference evidence="1 2" key="1">
    <citation type="submission" date="2015-08" db="EMBL/GenBank/DDBJ databases">
        <title>Next Generation Sequencing and Analysis of the Genome of Puccinia sorghi L Schw, the Causal Agent of Maize Common Rust.</title>
        <authorList>
            <person name="Rochi L."/>
            <person name="Burguener G."/>
            <person name="Darino M."/>
            <person name="Turjanski A."/>
            <person name="Kreff E."/>
            <person name="Dieguez M.J."/>
            <person name="Sacco F."/>
        </authorList>
    </citation>
    <scope>NUCLEOTIDE SEQUENCE [LARGE SCALE GENOMIC DNA]</scope>
    <source>
        <strain evidence="1 2">RO10H11247</strain>
    </source>
</reference>
<dbReference type="OrthoDB" id="2504957at2759"/>
<proteinExistence type="predicted"/>
<comment type="caution">
    <text evidence="1">The sequence shown here is derived from an EMBL/GenBank/DDBJ whole genome shotgun (WGS) entry which is preliminary data.</text>
</comment>
<organism evidence="1 2">
    <name type="scientific">Puccinia sorghi</name>
    <dbReference type="NCBI Taxonomy" id="27349"/>
    <lineage>
        <taxon>Eukaryota</taxon>
        <taxon>Fungi</taxon>
        <taxon>Dikarya</taxon>
        <taxon>Basidiomycota</taxon>
        <taxon>Pucciniomycotina</taxon>
        <taxon>Pucciniomycetes</taxon>
        <taxon>Pucciniales</taxon>
        <taxon>Pucciniaceae</taxon>
        <taxon>Puccinia</taxon>
    </lineage>
</organism>
<keyword evidence="2" id="KW-1185">Reference proteome</keyword>
<dbReference type="VEuPathDB" id="FungiDB:VP01_166g13"/>
<evidence type="ECO:0008006" key="3">
    <source>
        <dbReference type="Google" id="ProtNLM"/>
    </source>
</evidence>
<dbReference type="Proteomes" id="UP000037035">
    <property type="component" value="Unassembled WGS sequence"/>
</dbReference>
<dbReference type="AlphaFoldDB" id="A0A0L6VG45"/>
<accession>A0A0L6VG45</accession>
<sequence length="90" mass="10388">MALKGEKDKYFLDVIDLHSKRHTAKNIYSTIKTSLKSKQIGWERIGAMVTNSPSVTLKLCRIANEENPHILKIHWVLHVFNLIAKKIINH</sequence>
<name>A0A0L6VG45_9BASI</name>
<protein>
    <recommendedName>
        <fullName evidence="3">DUF659 domain-containing protein</fullName>
    </recommendedName>
</protein>
<evidence type="ECO:0000313" key="1">
    <source>
        <dbReference type="EMBL" id="KNZ59751.1"/>
    </source>
</evidence>
<gene>
    <name evidence="1" type="ORF">VP01_166g13</name>
</gene>